<dbReference type="Proteomes" id="UP000078492">
    <property type="component" value="Unassembled WGS sequence"/>
</dbReference>
<name>A0A151JPP5_9HYME</name>
<evidence type="ECO:0000313" key="2">
    <source>
        <dbReference type="Proteomes" id="UP000078492"/>
    </source>
</evidence>
<organism evidence="1 2">
    <name type="scientific">Trachymyrmex cornetzi</name>
    <dbReference type="NCBI Taxonomy" id="471704"/>
    <lineage>
        <taxon>Eukaryota</taxon>
        <taxon>Metazoa</taxon>
        <taxon>Ecdysozoa</taxon>
        <taxon>Arthropoda</taxon>
        <taxon>Hexapoda</taxon>
        <taxon>Insecta</taxon>
        <taxon>Pterygota</taxon>
        <taxon>Neoptera</taxon>
        <taxon>Endopterygota</taxon>
        <taxon>Hymenoptera</taxon>
        <taxon>Apocrita</taxon>
        <taxon>Aculeata</taxon>
        <taxon>Formicoidea</taxon>
        <taxon>Formicidae</taxon>
        <taxon>Myrmicinae</taxon>
        <taxon>Trachymyrmex</taxon>
    </lineage>
</organism>
<reference evidence="1 2" key="1">
    <citation type="submission" date="2015-09" db="EMBL/GenBank/DDBJ databases">
        <title>Trachymyrmex cornetzi WGS genome.</title>
        <authorList>
            <person name="Nygaard S."/>
            <person name="Hu H."/>
            <person name="Boomsma J."/>
            <person name="Zhang G."/>
        </authorList>
    </citation>
    <scope>NUCLEOTIDE SEQUENCE [LARGE SCALE GENOMIC DNA]</scope>
    <source>
        <strain evidence="1">Tcor2-1</strain>
        <tissue evidence="1">Whole body</tissue>
    </source>
</reference>
<keyword evidence="2" id="KW-1185">Reference proteome</keyword>
<proteinExistence type="predicted"/>
<dbReference type="EMBL" id="KQ978717">
    <property type="protein sequence ID" value="KYN29060.1"/>
    <property type="molecule type" value="Genomic_DNA"/>
</dbReference>
<protein>
    <submittedName>
        <fullName evidence="1">Uncharacterized protein</fullName>
    </submittedName>
</protein>
<evidence type="ECO:0000313" key="1">
    <source>
        <dbReference type="EMBL" id="KYN29060.1"/>
    </source>
</evidence>
<sequence>MFIPRVNDSTRRMAVRHYAHQYTMRLVDEKIIDGNVSENSDAEDYYPLIHHSANGTMVSANARRQTKEAGWDESRGFDSVGDTTITSRRDLAKLHRIRMGHRFEVMNFEGYK</sequence>
<dbReference type="AlphaFoldDB" id="A0A151JPP5"/>
<gene>
    <name evidence="1" type="ORF">ALC57_01512</name>
</gene>
<accession>A0A151JPP5</accession>